<dbReference type="AlphaFoldDB" id="X0YTQ1"/>
<comment type="caution">
    <text evidence="1">The sequence shown here is derived from an EMBL/GenBank/DDBJ whole genome shotgun (WGS) entry which is preliminary data.</text>
</comment>
<accession>X0YTQ1</accession>
<proteinExistence type="predicted"/>
<name>X0YTQ1_9ZZZZ</name>
<protein>
    <submittedName>
        <fullName evidence="1">Uncharacterized protein</fullName>
    </submittedName>
</protein>
<evidence type="ECO:0000313" key="1">
    <source>
        <dbReference type="EMBL" id="GAG40006.1"/>
    </source>
</evidence>
<gene>
    <name evidence="1" type="ORF">S01H1_65827</name>
</gene>
<dbReference type="EMBL" id="BARS01043484">
    <property type="protein sequence ID" value="GAG40006.1"/>
    <property type="molecule type" value="Genomic_DNA"/>
</dbReference>
<reference evidence="1" key="1">
    <citation type="journal article" date="2014" name="Front. Microbiol.">
        <title>High frequency of phylogenetically diverse reductive dehalogenase-homologous genes in deep subseafloor sedimentary metagenomes.</title>
        <authorList>
            <person name="Kawai M."/>
            <person name="Futagami T."/>
            <person name="Toyoda A."/>
            <person name="Takaki Y."/>
            <person name="Nishi S."/>
            <person name="Hori S."/>
            <person name="Arai W."/>
            <person name="Tsubouchi T."/>
            <person name="Morono Y."/>
            <person name="Uchiyama I."/>
            <person name="Ito T."/>
            <person name="Fujiyama A."/>
            <person name="Inagaki F."/>
            <person name="Takami H."/>
        </authorList>
    </citation>
    <scope>NUCLEOTIDE SEQUENCE</scope>
    <source>
        <strain evidence="1">Expedition CK06-06</strain>
    </source>
</reference>
<organism evidence="1">
    <name type="scientific">marine sediment metagenome</name>
    <dbReference type="NCBI Taxonomy" id="412755"/>
    <lineage>
        <taxon>unclassified sequences</taxon>
        <taxon>metagenomes</taxon>
        <taxon>ecological metagenomes</taxon>
    </lineage>
</organism>
<sequence length="86" mass="9389">MPTETRVMKPEDGWPISHTNSADTITKLADSPGANQSWYITGFMLTRGSSADSFKFLRRAALILNAADDDVTVPDATELEPVEGDF</sequence>
<feature type="non-terminal residue" evidence="1">
    <location>
        <position position="86"/>
    </location>
</feature>